<sequence length="109" mass="12483">MGELSARYIWMHRSHATDLRMKLLPRSLLGESHSLESQIYTRTPIMYLDIFKMSTDLGHETQAKVHHTLLLFKNSTSTVRIQAKDEAASFVMKAEVLMTEPVVQIGPLR</sequence>
<name>A0A197JIN4_9FUNG</name>
<dbReference type="Proteomes" id="UP000078512">
    <property type="component" value="Unassembled WGS sequence"/>
</dbReference>
<reference evidence="1 2" key="1">
    <citation type="submission" date="2016-05" db="EMBL/GenBank/DDBJ databases">
        <title>Genome sequencing reveals origins of a unique bacterial endosymbiosis in the earliest lineages of terrestrial Fungi.</title>
        <authorList>
            <consortium name="DOE Joint Genome Institute"/>
            <person name="Uehling J."/>
            <person name="Gryganskyi A."/>
            <person name="Hameed K."/>
            <person name="Tschaplinski T."/>
            <person name="Misztal P."/>
            <person name="Wu S."/>
            <person name="Desiro A."/>
            <person name="Vande Pol N."/>
            <person name="Du Z.-Y."/>
            <person name="Zienkiewicz A."/>
            <person name="Zienkiewicz K."/>
            <person name="Morin E."/>
            <person name="Tisserant E."/>
            <person name="Splivallo R."/>
            <person name="Hainaut M."/>
            <person name="Henrissat B."/>
            <person name="Ohm R."/>
            <person name="Kuo A."/>
            <person name="Yan J."/>
            <person name="Lipzen A."/>
            <person name="Nolan M."/>
            <person name="Labutti K."/>
            <person name="Barry K."/>
            <person name="Goldstein A."/>
            <person name="Labbe J."/>
            <person name="Schadt C."/>
            <person name="Tuskan G."/>
            <person name="Grigoriev I."/>
            <person name="Martin F."/>
            <person name="Vilgalys R."/>
            <person name="Bonito G."/>
        </authorList>
    </citation>
    <scope>NUCLEOTIDE SEQUENCE [LARGE SCALE GENOMIC DNA]</scope>
    <source>
        <strain evidence="1 2">AG-77</strain>
    </source>
</reference>
<evidence type="ECO:0000313" key="2">
    <source>
        <dbReference type="Proteomes" id="UP000078512"/>
    </source>
</evidence>
<dbReference type="OrthoDB" id="198735at2759"/>
<proteinExistence type="predicted"/>
<keyword evidence="2" id="KW-1185">Reference proteome</keyword>
<accession>A0A197JIN4</accession>
<protein>
    <submittedName>
        <fullName evidence="1">Uncharacterized protein</fullName>
    </submittedName>
</protein>
<gene>
    <name evidence="1" type="ORF">K457DRAFT_1880740</name>
</gene>
<organism evidence="1 2">
    <name type="scientific">Linnemannia elongata AG-77</name>
    <dbReference type="NCBI Taxonomy" id="1314771"/>
    <lineage>
        <taxon>Eukaryota</taxon>
        <taxon>Fungi</taxon>
        <taxon>Fungi incertae sedis</taxon>
        <taxon>Mucoromycota</taxon>
        <taxon>Mortierellomycotina</taxon>
        <taxon>Mortierellomycetes</taxon>
        <taxon>Mortierellales</taxon>
        <taxon>Mortierellaceae</taxon>
        <taxon>Linnemannia</taxon>
    </lineage>
</organism>
<evidence type="ECO:0000313" key="1">
    <source>
        <dbReference type="EMBL" id="OAQ24234.1"/>
    </source>
</evidence>
<dbReference type="AlphaFoldDB" id="A0A197JIN4"/>
<dbReference type="EMBL" id="KV442098">
    <property type="protein sequence ID" value="OAQ24234.1"/>
    <property type="molecule type" value="Genomic_DNA"/>
</dbReference>